<evidence type="ECO:0000313" key="1">
    <source>
        <dbReference type="EMBL" id="MBX12841.1"/>
    </source>
</evidence>
<organism evidence="1">
    <name type="scientific">Rhizophora mucronata</name>
    <name type="common">Asiatic mangrove</name>
    <dbReference type="NCBI Taxonomy" id="61149"/>
    <lineage>
        <taxon>Eukaryota</taxon>
        <taxon>Viridiplantae</taxon>
        <taxon>Streptophyta</taxon>
        <taxon>Embryophyta</taxon>
        <taxon>Tracheophyta</taxon>
        <taxon>Spermatophyta</taxon>
        <taxon>Magnoliopsida</taxon>
        <taxon>eudicotyledons</taxon>
        <taxon>Gunneridae</taxon>
        <taxon>Pentapetalae</taxon>
        <taxon>rosids</taxon>
        <taxon>fabids</taxon>
        <taxon>Malpighiales</taxon>
        <taxon>Rhizophoraceae</taxon>
        <taxon>Rhizophora</taxon>
    </lineage>
</organism>
<name>A0A2P2L4G4_RHIMU</name>
<dbReference type="AlphaFoldDB" id="A0A2P2L4G4"/>
<reference evidence="1" key="1">
    <citation type="submission" date="2018-02" db="EMBL/GenBank/DDBJ databases">
        <title>Rhizophora mucronata_Transcriptome.</title>
        <authorList>
            <person name="Meera S.P."/>
            <person name="Sreeshan A."/>
            <person name="Augustine A."/>
        </authorList>
    </citation>
    <scope>NUCLEOTIDE SEQUENCE</scope>
    <source>
        <tissue evidence="1">Leaf</tissue>
    </source>
</reference>
<protein>
    <submittedName>
        <fullName evidence="1">Telomere repeat-binding factor 4-like</fullName>
    </submittedName>
</protein>
<dbReference type="EMBL" id="GGEC01032357">
    <property type="protein sequence ID" value="MBX12841.1"/>
    <property type="molecule type" value="Transcribed_RNA"/>
</dbReference>
<accession>A0A2P2L4G4</accession>
<sequence>MICFLHLQSCRQQPLLLFQWCLQYLQNLHCLIAYAESLSVLGLVPWNQRKKFSLFYSNYGPFQVSPVKPTFSIWNLIAS</sequence>
<proteinExistence type="predicted"/>